<sequence>MKNSTSSKSAQAQTVEAATQASASNNHSTHERITYSVQEEETNTETPPAAIQEEDGNCRPCRTDRGIRLATDK</sequence>
<gene>
    <name evidence="2" type="ORF">AYI69_g4375</name>
</gene>
<name>A0A1R1YEW5_9FUNG</name>
<dbReference type="Proteomes" id="UP000187429">
    <property type="component" value="Unassembled WGS sequence"/>
</dbReference>
<accession>A0A1R1YEW5</accession>
<evidence type="ECO:0000313" key="3">
    <source>
        <dbReference type="Proteomes" id="UP000187429"/>
    </source>
</evidence>
<evidence type="ECO:0000256" key="1">
    <source>
        <dbReference type="SAM" id="MobiDB-lite"/>
    </source>
</evidence>
<dbReference type="AlphaFoldDB" id="A0A1R1YEW5"/>
<comment type="caution">
    <text evidence="2">The sequence shown here is derived from an EMBL/GenBank/DDBJ whole genome shotgun (WGS) entry which is preliminary data.</text>
</comment>
<feature type="compositionally biased region" description="Low complexity" evidence="1">
    <location>
        <begin position="9"/>
        <end position="24"/>
    </location>
</feature>
<organism evidence="2 3">
    <name type="scientific">Smittium culicis</name>
    <dbReference type="NCBI Taxonomy" id="133412"/>
    <lineage>
        <taxon>Eukaryota</taxon>
        <taxon>Fungi</taxon>
        <taxon>Fungi incertae sedis</taxon>
        <taxon>Zoopagomycota</taxon>
        <taxon>Kickxellomycotina</taxon>
        <taxon>Harpellomycetes</taxon>
        <taxon>Harpellales</taxon>
        <taxon>Legeriomycetaceae</taxon>
        <taxon>Smittium</taxon>
    </lineage>
</organism>
<feature type="region of interest" description="Disordered" evidence="1">
    <location>
        <begin position="1"/>
        <end position="73"/>
    </location>
</feature>
<keyword evidence="3" id="KW-1185">Reference proteome</keyword>
<feature type="compositionally biased region" description="Basic and acidic residues" evidence="1">
    <location>
        <begin position="61"/>
        <end position="73"/>
    </location>
</feature>
<protein>
    <submittedName>
        <fullName evidence="2">Uncharacterized protein</fullName>
    </submittedName>
</protein>
<dbReference type="EMBL" id="LSSM01001683">
    <property type="protein sequence ID" value="OMJ25206.1"/>
    <property type="molecule type" value="Genomic_DNA"/>
</dbReference>
<proteinExistence type="predicted"/>
<reference evidence="3" key="1">
    <citation type="submission" date="2017-01" db="EMBL/GenBank/DDBJ databases">
        <authorList>
            <person name="Wang Y."/>
            <person name="White M."/>
            <person name="Kvist S."/>
            <person name="Moncalvo J.-M."/>
        </authorList>
    </citation>
    <scope>NUCLEOTIDE SEQUENCE [LARGE SCALE GENOMIC DNA]</scope>
    <source>
        <strain evidence="3">ID-206-W2</strain>
    </source>
</reference>
<evidence type="ECO:0000313" key="2">
    <source>
        <dbReference type="EMBL" id="OMJ25206.1"/>
    </source>
</evidence>